<dbReference type="GO" id="GO:0003729">
    <property type="term" value="F:mRNA binding"/>
    <property type="evidence" value="ECO:0007669"/>
    <property type="project" value="TreeGrafter"/>
</dbReference>
<keyword evidence="4" id="KW-1185">Reference proteome</keyword>
<dbReference type="InterPro" id="IPR041977">
    <property type="entry name" value="KOW_Spt5_4"/>
</dbReference>
<dbReference type="InterPro" id="IPR041976">
    <property type="entry name" value="KOW_Spt5_3"/>
</dbReference>
<dbReference type="Pfam" id="PF23291">
    <property type="entry name" value="KOW4_SPT5"/>
    <property type="match status" value="1"/>
</dbReference>
<name>A0A8X7MIG3_9BASI</name>
<reference evidence="3" key="1">
    <citation type="submission" date="2016-04" db="EMBL/GenBank/DDBJ databases">
        <authorList>
            <person name="Nguyen H.D."/>
            <person name="Samba Siva P."/>
            <person name="Cullis J."/>
            <person name="Levesque C.A."/>
            <person name="Hambleton S."/>
        </authorList>
    </citation>
    <scope>NUCLEOTIDE SEQUENCE</scope>
    <source>
        <strain evidence="3">DAOMC 236426</strain>
    </source>
</reference>
<dbReference type="EMBL" id="LWDE02002669">
    <property type="protein sequence ID" value="KAE8237080.1"/>
    <property type="molecule type" value="Genomic_DNA"/>
</dbReference>
<feature type="domain" description="KOW" evidence="2">
    <location>
        <begin position="13"/>
        <end position="40"/>
    </location>
</feature>
<dbReference type="Gene3D" id="2.30.30.30">
    <property type="match status" value="3"/>
</dbReference>
<dbReference type="PANTHER" id="PTHR11125:SF7">
    <property type="entry name" value="TRANSCRIPTION ELONGATION FACTOR SPT5"/>
    <property type="match status" value="1"/>
</dbReference>
<evidence type="ECO:0000256" key="1">
    <source>
        <dbReference type="SAM" id="MobiDB-lite"/>
    </source>
</evidence>
<sequence length="562" mass="62310">MADLLKFTKIEHELKVGAWVRFKQGHHTGDLAQVIEVGENGEKVGIKFVPRIDMNPSEQDDTEDKRAVKRQRNLGRGKNAINKRPHPQRFVPTEVQRVYPGEVAKRGKDIYRFHKEEYRNGFCEKDVSVTSLVVEDVQPTLQEIELFQGVTAEVDDEGNAIESVNLLQLAKLKRKANEVVVQPGDHVEVFAGEQRGVRGTVDAINGQVIIISMEHAEMDGTKVEVQLDQVRKTWKPGDHVKVGFGDHTDEAGMVVQFAGEKTIFLSDLTKKEVTVFSNDLRQAARAGFSQISIADADNNMEKFQVHDLVMYKNQPAVIFDSESEGFWILDEQGDTHLVPPRSLLQSKNNLGVCIDREGHEFRKGDTMKETVGDSPRNGKVVQTHPAGVVFLFNQDISENNGVWYASPSRLTPLTPHHIGTSVKDSLDKMNPARNMQLMASRGNGPTPTPHVALSGRTKDYLKGRHVVVVKGPFKSYRGIIKETLADDKAYVELHTTNRNETFPLALLKEKDPDTGQSKPLAIGGGPGANSGPAQVKSNMRTLYSSGSNGIMGPTIVMDKTIK</sequence>
<evidence type="ECO:0000313" key="4">
    <source>
        <dbReference type="Proteomes" id="UP000077684"/>
    </source>
</evidence>
<dbReference type="InterPro" id="IPR008991">
    <property type="entry name" value="Translation_prot_SH3-like_sf"/>
</dbReference>
<dbReference type="SMART" id="SM00739">
    <property type="entry name" value="KOW"/>
    <property type="match status" value="4"/>
</dbReference>
<dbReference type="InterPro" id="IPR041975">
    <property type="entry name" value="KOW_Spt5_2"/>
</dbReference>
<dbReference type="CDD" id="cd06082">
    <property type="entry name" value="KOW_Spt5_2"/>
    <property type="match status" value="1"/>
</dbReference>
<dbReference type="GO" id="GO:0006357">
    <property type="term" value="P:regulation of transcription by RNA polymerase II"/>
    <property type="evidence" value="ECO:0007669"/>
    <property type="project" value="InterPro"/>
</dbReference>
<dbReference type="CDD" id="cd06081">
    <property type="entry name" value="KOW_Spt5_1"/>
    <property type="match status" value="1"/>
</dbReference>
<organism evidence="3 4">
    <name type="scientific">Tilletia controversa</name>
    <name type="common">dwarf bunt fungus</name>
    <dbReference type="NCBI Taxonomy" id="13291"/>
    <lineage>
        <taxon>Eukaryota</taxon>
        <taxon>Fungi</taxon>
        <taxon>Dikarya</taxon>
        <taxon>Basidiomycota</taxon>
        <taxon>Ustilaginomycotina</taxon>
        <taxon>Exobasidiomycetes</taxon>
        <taxon>Tilletiales</taxon>
        <taxon>Tilletiaceae</taxon>
        <taxon>Tilletia</taxon>
    </lineage>
</organism>
<accession>A0A8X7MIG3</accession>
<comment type="caution">
    <text evidence="3">The sequence shown here is derived from an EMBL/GenBank/DDBJ whole genome shotgun (WGS) entry which is preliminary data.</text>
</comment>
<dbReference type="InterPro" id="IPR041978">
    <property type="entry name" value="KOW_Spt5_5"/>
</dbReference>
<feature type="domain" description="KOW" evidence="2">
    <location>
        <begin position="180"/>
        <end position="207"/>
    </location>
</feature>
<dbReference type="Pfam" id="PF23284">
    <property type="entry name" value="KOW2_Spt5"/>
    <property type="match status" value="1"/>
</dbReference>
<dbReference type="Proteomes" id="UP000077684">
    <property type="component" value="Unassembled WGS sequence"/>
</dbReference>
<feature type="region of interest" description="Disordered" evidence="1">
    <location>
        <begin position="53"/>
        <end position="87"/>
    </location>
</feature>
<protein>
    <recommendedName>
        <fullName evidence="2">KOW domain-containing protein</fullName>
    </recommendedName>
</protein>
<dbReference type="InterPro" id="IPR014722">
    <property type="entry name" value="Rib_uL2_dom2"/>
</dbReference>
<dbReference type="CDD" id="cd06083">
    <property type="entry name" value="KOW_Spt5_3"/>
    <property type="match status" value="1"/>
</dbReference>
<dbReference type="InterPro" id="IPR039659">
    <property type="entry name" value="SPT5"/>
</dbReference>
<dbReference type="Pfam" id="PF23290">
    <property type="entry name" value="KOW5_SPT5"/>
    <property type="match status" value="1"/>
</dbReference>
<dbReference type="SUPFAM" id="SSF50104">
    <property type="entry name" value="Translation proteins SH3-like domain"/>
    <property type="match status" value="2"/>
</dbReference>
<proteinExistence type="predicted"/>
<dbReference type="GO" id="GO:0006368">
    <property type="term" value="P:transcription elongation by RNA polymerase II"/>
    <property type="evidence" value="ECO:0007669"/>
    <property type="project" value="TreeGrafter"/>
</dbReference>
<gene>
    <name evidence="3" type="ORF">A4X06_0g9344</name>
</gene>
<dbReference type="InterPro" id="IPR005824">
    <property type="entry name" value="KOW"/>
</dbReference>
<dbReference type="AlphaFoldDB" id="A0A8X7MIG3"/>
<evidence type="ECO:0000313" key="3">
    <source>
        <dbReference type="EMBL" id="KAE8237080.1"/>
    </source>
</evidence>
<feature type="domain" description="KOW" evidence="2">
    <location>
        <begin position="233"/>
        <end position="260"/>
    </location>
</feature>
<feature type="compositionally biased region" description="Basic residues" evidence="1">
    <location>
        <begin position="67"/>
        <end position="87"/>
    </location>
</feature>
<dbReference type="InterPro" id="IPR041973">
    <property type="entry name" value="KOW_Spt5_1"/>
</dbReference>
<dbReference type="GO" id="GO:0032784">
    <property type="term" value="P:regulation of DNA-templated transcription elongation"/>
    <property type="evidence" value="ECO:0007669"/>
    <property type="project" value="InterPro"/>
</dbReference>
<evidence type="ECO:0000259" key="2">
    <source>
        <dbReference type="SMART" id="SM00739"/>
    </source>
</evidence>
<reference evidence="3" key="2">
    <citation type="journal article" date="2019" name="IMA Fungus">
        <title>Genome sequencing and comparison of five Tilletia species to identify candidate genes for the detection of regulated species infecting wheat.</title>
        <authorList>
            <person name="Nguyen H.D.T."/>
            <person name="Sultana T."/>
            <person name="Kesanakurti P."/>
            <person name="Hambleton S."/>
        </authorList>
    </citation>
    <scope>NUCLEOTIDE SEQUENCE</scope>
    <source>
        <strain evidence="3">DAOMC 236426</strain>
    </source>
</reference>
<dbReference type="PANTHER" id="PTHR11125">
    <property type="entry name" value="SUPPRESSOR OF TY 5"/>
    <property type="match status" value="1"/>
</dbReference>
<dbReference type="Pfam" id="PF23042">
    <property type="entry name" value="KOW1_SPT5"/>
    <property type="match status" value="1"/>
</dbReference>
<dbReference type="GO" id="GO:0032044">
    <property type="term" value="C:DSIF complex"/>
    <property type="evidence" value="ECO:0007669"/>
    <property type="project" value="TreeGrafter"/>
</dbReference>
<feature type="domain" description="KOW" evidence="2">
    <location>
        <begin position="459"/>
        <end position="486"/>
    </location>
</feature>
<feature type="region of interest" description="Disordered" evidence="1">
    <location>
        <begin position="509"/>
        <end position="531"/>
    </location>
</feature>